<evidence type="ECO:0000313" key="13">
    <source>
        <dbReference type="Proteomes" id="UP001596417"/>
    </source>
</evidence>
<keyword evidence="13" id="KW-1185">Reference proteome</keyword>
<dbReference type="InterPro" id="IPR053441">
    <property type="entry name" value="2Fe2S_Ferredoxin"/>
</dbReference>
<dbReference type="InterPro" id="IPR006058">
    <property type="entry name" value="2Fe2S_fd_BS"/>
</dbReference>
<dbReference type="PROSITE" id="PS50076">
    <property type="entry name" value="DNAJ_2"/>
    <property type="match status" value="1"/>
</dbReference>
<gene>
    <name evidence="12" type="primary">fer</name>
    <name evidence="12" type="ORF">ACFQL7_08160</name>
</gene>
<dbReference type="InterPro" id="IPR036010">
    <property type="entry name" value="2Fe-2S_ferredoxin-like_sf"/>
</dbReference>
<evidence type="ECO:0000256" key="5">
    <source>
        <dbReference type="ARBA" id="ARBA00022982"/>
    </source>
</evidence>
<dbReference type="InterPro" id="IPR012675">
    <property type="entry name" value="Beta-grasp_dom_sf"/>
</dbReference>
<feature type="domain" description="J" evidence="10">
    <location>
        <begin position="3"/>
        <end position="84"/>
    </location>
</feature>
<dbReference type="InterPro" id="IPR036869">
    <property type="entry name" value="J_dom_sf"/>
</dbReference>
<organism evidence="12 13">
    <name type="scientific">Halocatena marina</name>
    <dbReference type="NCBI Taxonomy" id="2934937"/>
    <lineage>
        <taxon>Archaea</taxon>
        <taxon>Methanobacteriati</taxon>
        <taxon>Methanobacteriota</taxon>
        <taxon>Stenosarchaea group</taxon>
        <taxon>Halobacteria</taxon>
        <taxon>Halobacteriales</taxon>
        <taxon>Natronomonadaceae</taxon>
        <taxon>Halocatena</taxon>
    </lineage>
</organism>
<dbReference type="SUPFAM" id="SSF54292">
    <property type="entry name" value="2Fe-2S ferredoxin-like"/>
    <property type="match status" value="1"/>
</dbReference>
<feature type="region of interest" description="Disordered" evidence="9">
    <location>
        <begin position="54"/>
        <end position="74"/>
    </location>
</feature>
<dbReference type="AlphaFoldDB" id="A0ABD5YKJ5"/>
<evidence type="ECO:0000256" key="8">
    <source>
        <dbReference type="ARBA" id="ARBA00034078"/>
    </source>
</evidence>
<dbReference type="InterPro" id="IPR001623">
    <property type="entry name" value="DnaJ_domain"/>
</dbReference>
<evidence type="ECO:0000256" key="1">
    <source>
        <dbReference type="ARBA" id="ARBA00007874"/>
    </source>
</evidence>
<evidence type="ECO:0000256" key="2">
    <source>
        <dbReference type="ARBA" id="ARBA00022448"/>
    </source>
</evidence>
<comment type="caution">
    <text evidence="12">The sequence shown here is derived from an EMBL/GenBank/DDBJ whole genome shotgun (WGS) entry which is preliminary data.</text>
</comment>
<sequence>MDSPFDVLGISPDADEAEIDRAYRQRVKEAHPDHGGSTSEFQLVRMAYEELQVGDSVDTKAVESDTDGPEEEEPQTRVEYLNYEVLDDYGWSLDDEDLFSNAASADLSPTDFGQFLVRPHESLLEAAENRGFTWPFACRGGACANCAVAVIAGEIAMPVNHVLPTEILDRGIRLSCNAMPITEELKVVYNVKHLPYLDELRLPPRPFEQACLGD</sequence>
<dbReference type="PANTHER" id="PTHR43112">
    <property type="entry name" value="FERREDOXIN"/>
    <property type="match status" value="1"/>
</dbReference>
<evidence type="ECO:0000259" key="11">
    <source>
        <dbReference type="PROSITE" id="PS51085"/>
    </source>
</evidence>
<accession>A0ABD5YKJ5</accession>
<feature type="compositionally biased region" description="Acidic residues" evidence="9">
    <location>
        <begin position="64"/>
        <end position="73"/>
    </location>
</feature>
<dbReference type="PROSITE" id="PS51085">
    <property type="entry name" value="2FE2S_FER_2"/>
    <property type="match status" value="1"/>
</dbReference>
<evidence type="ECO:0000313" key="12">
    <source>
        <dbReference type="EMBL" id="MFC7189834.1"/>
    </source>
</evidence>
<protein>
    <submittedName>
        <fullName evidence="12">Ferredoxin Fer</fullName>
    </submittedName>
</protein>
<feature type="domain" description="2Fe-2S ferredoxin-type" evidence="11">
    <location>
        <begin position="103"/>
        <end position="193"/>
    </location>
</feature>
<dbReference type="NCBIfam" id="NF041393">
    <property type="entry name" value="Frdxn_Halo"/>
    <property type="match status" value="1"/>
</dbReference>
<keyword evidence="3" id="KW-0001">2Fe-2S</keyword>
<evidence type="ECO:0000256" key="7">
    <source>
        <dbReference type="ARBA" id="ARBA00023014"/>
    </source>
</evidence>
<keyword evidence="5" id="KW-0249">Electron transport</keyword>
<evidence type="ECO:0000256" key="9">
    <source>
        <dbReference type="SAM" id="MobiDB-lite"/>
    </source>
</evidence>
<dbReference type="RefSeq" id="WP_248906092.1">
    <property type="nucleotide sequence ID" value="NZ_CP109979.1"/>
</dbReference>
<evidence type="ECO:0000256" key="4">
    <source>
        <dbReference type="ARBA" id="ARBA00022723"/>
    </source>
</evidence>
<dbReference type="EMBL" id="JBHTAX010000001">
    <property type="protein sequence ID" value="MFC7189834.1"/>
    <property type="molecule type" value="Genomic_DNA"/>
</dbReference>
<keyword evidence="4" id="KW-0479">Metal-binding</keyword>
<evidence type="ECO:0000256" key="3">
    <source>
        <dbReference type="ARBA" id="ARBA00022714"/>
    </source>
</evidence>
<dbReference type="GO" id="GO:0051537">
    <property type="term" value="F:2 iron, 2 sulfur cluster binding"/>
    <property type="evidence" value="ECO:0007669"/>
    <property type="project" value="UniProtKB-KW"/>
</dbReference>
<dbReference type="Pfam" id="PF00111">
    <property type="entry name" value="Fer2"/>
    <property type="match status" value="1"/>
</dbReference>
<dbReference type="Gene3D" id="3.10.20.30">
    <property type="match status" value="1"/>
</dbReference>
<dbReference type="Proteomes" id="UP001596417">
    <property type="component" value="Unassembled WGS sequence"/>
</dbReference>
<keyword evidence="6" id="KW-0408">Iron</keyword>
<name>A0ABD5YKJ5_9EURY</name>
<keyword evidence="7" id="KW-0411">Iron-sulfur</keyword>
<proteinExistence type="inferred from homology"/>
<comment type="cofactor">
    <cofactor evidence="8">
        <name>[2Fe-2S] cluster</name>
        <dbReference type="ChEBI" id="CHEBI:190135"/>
    </cofactor>
</comment>
<dbReference type="GO" id="GO:0046872">
    <property type="term" value="F:metal ion binding"/>
    <property type="evidence" value="ECO:0007669"/>
    <property type="project" value="UniProtKB-KW"/>
</dbReference>
<dbReference type="CDD" id="cd06257">
    <property type="entry name" value="DnaJ"/>
    <property type="match status" value="1"/>
</dbReference>
<dbReference type="CDD" id="cd00207">
    <property type="entry name" value="fer2"/>
    <property type="match status" value="1"/>
</dbReference>
<dbReference type="PANTHER" id="PTHR43112:SF3">
    <property type="entry name" value="FERREDOXIN-2, CHLOROPLASTIC"/>
    <property type="match status" value="1"/>
</dbReference>
<dbReference type="SMART" id="SM00271">
    <property type="entry name" value="DnaJ"/>
    <property type="match status" value="1"/>
</dbReference>
<dbReference type="Pfam" id="PF00226">
    <property type="entry name" value="DnaJ"/>
    <property type="match status" value="1"/>
</dbReference>
<evidence type="ECO:0000259" key="10">
    <source>
        <dbReference type="PROSITE" id="PS50076"/>
    </source>
</evidence>
<dbReference type="GeneID" id="76199396"/>
<keyword evidence="2" id="KW-0813">Transport</keyword>
<comment type="similarity">
    <text evidence="1">Belongs to the 2Fe2S plant-type ferredoxin family.</text>
</comment>
<evidence type="ECO:0000256" key="6">
    <source>
        <dbReference type="ARBA" id="ARBA00023004"/>
    </source>
</evidence>
<dbReference type="PROSITE" id="PS00197">
    <property type="entry name" value="2FE2S_FER_1"/>
    <property type="match status" value="1"/>
</dbReference>
<dbReference type="Gene3D" id="1.10.287.110">
    <property type="entry name" value="DnaJ domain"/>
    <property type="match status" value="1"/>
</dbReference>
<dbReference type="PRINTS" id="PR00625">
    <property type="entry name" value="JDOMAIN"/>
</dbReference>
<dbReference type="SUPFAM" id="SSF46565">
    <property type="entry name" value="Chaperone J-domain"/>
    <property type="match status" value="1"/>
</dbReference>
<dbReference type="InterPro" id="IPR001041">
    <property type="entry name" value="2Fe-2S_ferredoxin-type"/>
</dbReference>
<reference evidence="12 13" key="1">
    <citation type="journal article" date="2019" name="Int. J. Syst. Evol. Microbiol.">
        <title>The Global Catalogue of Microorganisms (GCM) 10K type strain sequencing project: providing services to taxonomists for standard genome sequencing and annotation.</title>
        <authorList>
            <consortium name="The Broad Institute Genomics Platform"/>
            <consortium name="The Broad Institute Genome Sequencing Center for Infectious Disease"/>
            <person name="Wu L."/>
            <person name="Ma J."/>
        </authorList>
    </citation>
    <scope>NUCLEOTIDE SEQUENCE [LARGE SCALE GENOMIC DNA]</scope>
    <source>
        <strain evidence="12 13">RDMS1</strain>
    </source>
</reference>